<accession>A0ABT2ZGW0</accession>
<evidence type="ECO:0000256" key="2">
    <source>
        <dbReference type="SAM" id="Phobius"/>
    </source>
</evidence>
<dbReference type="Proteomes" id="UP001652542">
    <property type="component" value="Unassembled WGS sequence"/>
</dbReference>
<name>A0ABT2ZGW0_9RHOB</name>
<dbReference type="PANTHER" id="PTHR11328:SF24">
    <property type="entry name" value="MAJOR FACILITATOR SUPERFAMILY (MFS) PROFILE DOMAIN-CONTAINING PROTEIN"/>
    <property type="match status" value="1"/>
</dbReference>
<feature type="transmembrane region" description="Helical" evidence="2">
    <location>
        <begin position="180"/>
        <end position="202"/>
    </location>
</feature>
<comment type="caution">
    <text evidence="3">The sequence shown here is derived from an EMBL/GenBank/DDBJ whole genome shotgun (WGS) entry which is preliminary data.</text>
</comment>
<proteinExistence type="inferred from homology"/>
<dbReference type="PANTHER" id="PTHR11328">
    <property type="entry name" value="MAJOR FACILITATOR SUPERFAMILY DOMAIN-CONTAINING PROTEIN"/>
    <property type="match status" value="1"/>
</dbReference>
<feature type="transmembrane region" description="Helical" evidence="2">
    <location>
        <begin position="312"/>
        <end position="335"/>
    </location>
</feature>
<dbReference type="EMBL" id="JAOWKY010000005">
    <property type="protein sequence ID" value="MCV2870262.1"/>
    <property type="molecule type" value="Genomic_DNA"/>
</dbReference>
<dbReference type="InterPro" id="IPR036259">
    <property type="entry name" value="MFS_trans_sf"/>
</dbReference>
<feature type="transmembrane region" description="Helical" evidence="2">
    <location>
        <begin position="82"/>
        <end position="101"/>
    </location>
</feature>
<protein>
    <submittedName>
        <fullName evidence="3">MFS transporter</fullName>
    </submittedName>
</protein>
<feature type="transmembrane region" description="Helical" evidence="2">
    <location>
        <begin position="151"/>
        <end position="174"/>
    </location>
</feature>
<dbReference type="SUPFAM" id="SSF103473">
    <property type="entry name" value="MFS general substrate transporter"/>
    <property type="match status" value="1"/>
</dbReference>
<comment type="similarity">
    <text evidence="1">Belongs to the sodium:galactoside symporter (TC 2.A.2) family.</text>
</comment>
<feature type="transmembrane region" description="Helical" evidence="2">
    <location>
        <begin position="259"/>
        <end position="280"/>
    </location>
</feature>
<gene>
    <name evidence="3" type="ORF">OEW28_16685</name>
</gene>
<keyword evidence="2" id="KW-1133">Transmembrane helix</keyword>
<feature type="transmembrane region" description="Helical" evidence="2">
    <location>
        <begin position="347"/>
        <end position="372"/>
    </location>
</feature>
<evidence type="ECO:0000256" key="1">
    <source>
        <dbReference type="ARBA" id="ARBA00009617"/>
    </source>
</evidence>
<feature type="transmembrane region" description="Helical" evidence="2">
    <location>
        <begin position="107"/>
        <end position="130"/>
    </location>
</feature>
<dbReference type="Gene3D" id="1.20.1250.20">
    <property type="entry name" value="MFS general substrate transporter like domains"/>
    <property type="match status" value="2"/>
</dbReference>
<evidence type="ECO:0000313" key="3">
    <source>
        <dbReference type="EMBL" id="MCV2870262.1"/>
    </source>
</evidence>
<dbReference type="Pfam" id="PF13347">
    <property type="entry name" value="MFS_2"/>
    <property type="match status" value="1"/>
</dbReference>
<feature type="transmembrane region" description="Helical" evidence="2">
    <location>
        <begin position="287"/>
        <end position="306"/>
    </location>
</feature>
<feature type="transmembrane region" description="Helical" evidence="2">
    <location>
        <begin position="12"/>
        <end position="34"/>
    </location>
</feature>
<feature type="transmembrane region" description="Helical" evidence="2">
    <location>
        <begin position="392"/>
        <end position="415"/>
    </location>
</feature>
<keyword evidence="2" id="KW-0812">Transmembrane</keyword>
<keyword evidence="2" id="KW-0472">Membrane</keyword>
<sequence length="420" mass="43317">MTTRCSTGPIGHGTLLQVSVFAAMLASAGLPLYIHLPRFAVGELGISLSALGLVLIAMRVFDFIQDPLIGRMIDRLPRQRGAFAAAASGGLALGFVMLFATEPWFDRVLWLIIALAILFTAFSTATILVYGQGVALAGPAQGSAHFGIAGFREAGIVFGVVLAAVTPGLLGIAYGEDIAYRLFGLGLGVFCLLAWAATRGLWKHERSPVQPLSLTSLRQAGSIGLLLLGFLNALPVALTSTLFLFFVEDRLEAPDLSGAFLVLFFAAAGFSAPAWAALVSRFGARPVLLSGMGLAVLAFAGTATLGPGESGAFVVICIASGAALGADMVILPALFSRSLSDAGLPAGQAFGLWALVSKLALAGAAAIALPLLELRGYLPGQTNGGSALQALTFAYAILPCLFKIGVIGYVLIVPLPGDQT</sequence>
<reference evidence="3 4" key="1">
    <citation type="submission" date="2022-10" db="EMBL/GenBank/DDBJ databases">
        <title>Defluviimonas sp. nov., isolated from ocean surface water.</title>
        <authorList>
            <person name="He W."/>
            <person name="Wang L."/>
            <person name="Zhang D.-F."/>
        </authorList>
    </citation>
    <scope>NUCLEOTIDE SEQUENCE [LARGE SCALE GENOMIC DNA]</scope>
    <source>
        <strain evidence="3 4">WL0002</strain>
    </source>
</reference>
<dbReference type="InterPro" id="IPR039672">
    <property type="entry name" value="MFS_2"/>
</dbReference>
<evidence type="ECO:0000313" key="4">
    <source>
        <dbReference type="Proteomes" id="UP001652542"/>
    </source>
</evidence>
<keyword evidence="4" id="KW-1185">Reference proteome</keyword>
<feature type="transmembrane region" description="Helical" evidence="2">
    <location>
        <begin position="40"/>
        <end position="61"/>
    </location>
</feature>
<organism evidence="3 4">
    <name type="scientific">Albidovulum marisflavi</name>
    <dbReference type="NCBI Taxonomy" id="2984159"/>
    <lineage>
        <taxon>Bacteria</taxon>
        <taxon>Pseudomonadati</taxon>
        <taxon>Pseudomonadota</taxon>
        <taxon>Alphaproteobacteria</taxon>
        <taxon>Rhodobacterales</taxon>
        <taxon>Paracoccaceae</taxon>
        <taxon>Albidovulum</taxon>
    </lineage>
</organism>
<feature type="transmembrane region" description="Helical" evidence="2">
    <location>
        <begin position="223"/>
        <end position="247"/>
    </location>
</feature>
<dbReference type="RefSeq" id="WP_263735936.1">
    <property type="nucleotide sequence ID" value="NZ_JAOWKY010000005.1"/>
</dbReference>